<feature type="non-terminal residue" evidence="2">
    <location>
        <position position="1"/>
    </location>
</feature>
<protein>
    <submittedName>
        <fullName evidence="2">Uncharacterized protein</fullName>
    </submittedName>
</protein>
<evidence type="ECO:0000256" key="1">
    <source>
        <dbReference type="SAM" id="SignalP"/>
    </source>
</evidence>
<feature type="chain" id="PRO_5002128317" evidence="1">
    <location>
        <begin position="19"/>
        <end position="81"/>
    </location>
</feature>
<organism evidence="2">
    <name type="scientific">Arion vulgaris</name>
    <dbReference type="NCBI Taxonomy" id="1028688"/>
    <lineage>
        <taxon>Eukaryota</taxon>
        <taxon>Metazoa</taxon>
        <taxon>Spiralia</taxon>
        <taxon>Lophotrochozoa</taxon>
        <taxon>Mollusca</taxon>
        <taxon>Gastropoda</taxon>
        <taxon>Heterobranchia</taxon>
        <taxon>Euthyneura</taxon>
        <taxon>Panpulmonata</taxon>
        <taxon>Eupulmonata</taxon>
        <taxon>Stylommatophora</taxon>
        <taxon>Helicina</taxon>
        <taxon>Arionoidea</taxon>
        <taxon>Arionidae</taxon>
        <taxon>Arion</taxon>
    </lineage>
</organism>
<feature type="signal peptide" evidence="1">
    <location>
        <begin position="1"/>
        <end position="18"/>
    </location>
</feature>
<dbReference type="AlphaFoldDB" id="A0A0B7BQJ1"/>
<reference evidence="2" key="1">
    <citation type="submission" date="2014-12" db="EMBL/GenBank/DDBJ databases">
        <title>Insight into the proteome of Arion vulgaris.</title>
        <authorList>
            <person name="Aradska J."/>
            <person name="Bulat T."/>
            <person name="Smidak R."/>
            <person name="Sarate P."/>
            <person name="Gangsoo J."/>
            <person name="Sialana F."/>
            <person name="Bilban M."/>
            <person name="Lubec G."/>
        </authorList>
    </citation>
    <scope>NUCLEOTIDE SEQUENCE</scope>
    <source>
        <tissue evidence="2">Skin</tissue>
    </source>
</reference>
<accession>A0A0B7BQJ1</accession>
<keyword evidence="1" id="KW-0732">Signal</keyword>
<sequence>HIICGLPFLLFAGMPSSMIVFSSPSFQIHICKINTWEMRCLRKAAEITICDQIKSEKKQGTCATFIEKQKIKSFGYLVRMQ</sequence>
<proteinExistence type="predicted"/>
<evidence type="ECO:0000313" key="2">
    <source>
        <dbReference type="EMBL" id="CEK94641.1"/>
    </source>
</evidence>
<dbReference type="EMBL" id="HACG01047776">
    <property type="protein sequence ID" value="CEK94641.1"/>
    <property type="molecule type" value="Transcribed_RNA"/>
</dbReference>
<name>A0A0B7BQJ1_9EUPU</name>
<gene>
    <name evidence="2" type="primary">ORF201954</name>
</gene>